<evidence type="ECO:0000313" key="3">
    <source>
        <dbReference type="Proteomes" id="UP001239462"/>
    </source>
</evidence>
<reference evidence="2 3" key="1">
    <citation type="submission" date="2023-06" db="EMBL/GenBank/DDBJ databases">
        <title>Roseiconus lacunae JC819 isolated from Gulf of Mannar region, Tamil Nadu.</title>
        <authorList>
            <person name="Pk S."/>
            <person name="Ch S."/>
            <person name="Ch V.R."/>
        </authorList>
    </citation>
    <scope>NUCLEOTIDE SEQUENCE [LARGE SCALE GENOMIC DNA]</scope>
    <source>
        <strain evidence="2 3">JC819</strain>
    </source>
</reference>
<sequence>MLREISLVTMVALVCLVGCSSENHTVTSHGESESGHADHPEHGPNGGELIELGKESYHLELLHDDDTIIMHVLDGTAINPVAISAPTLQVNLKLDDQVRSFQLAASNQGKTDAEAEDASATTFISDDPELVDWMDRGAEGGVIVRIGEQSFNGSITHDHGHHEHEHGHQGHDHE</sequence>
<protein>
    <recommendedName>
        <fullName evidence="4">Copper chaperone PCu(A)C</fullName>
    </recommendedName>
</protein>
<evidence type="ECO:0000256" key="1">
    <source>
        <dbReference type="SAM" id="MobiDB-lite"/>
    </source>
</evidence>
<dbReference type="Proteomes" id="UP001239462">
    <property type="component" value="Unassembled WGS sequence"/>
</dbReference>
<proteinExistence type="predicted"/>
<name>A0ABT7PRJ3_9BACT</name>
<gene>
    <name evidence="2" type="ORF">QTN89_26950</name>
</gene>
<feature type="region of interest" description="Disordered" evidence="1">
    <location>
        <begin position="24"/>
        <end position="49"/>
    </location>
</feature>
<feature type="region of interest" description="Disordered" evidence="1">
    <location>
        <begin position="152"/>
        <end position="174"/>
    </location>
</feature>
<dbReference type="RefSeq" id="WP_149498087.1">
    <property type="nucleotide sequence ID" value="NZ_CP141221.1"/>
</dbReference>
<feature type="compositionally biased region" description="Basic and acidic residues" evidence="1">
    <location>
        <begin position="156"/>
        <end position="174"/>
    </location>
</feature>
<organism evidence="2 3">
    <name type="scientific">Roseiconus lacunae</name>
    <dbReference type="NCBI Taxonomy" id="2605694"/>
    <lineage>
        <taxon>Bacteria</taxon>
        <taxon>Pseudomonadati</taxon>
        <taxon>Planctomycetota</taxon>
        <taxon>Planctomycetia</taxon>
        <taxon>Pirellulales</taxon>
        <taxon>Pirellulaceae</taxon>
        <taxon>Roseiconus</taxon>
    </lineage>
</organism>
<keyword evidence="3" id="KW-1185">Reference proteome</keyword>
<evidence type="ECO:0000313" key="2">
    <source>
        <dbReference type="EMBL" id="MDM4019122.1"/>
    </source>
</evidence>
<feature type="compositionally biased region" description="Basic and acidic residues" evidence="1">
    <location>
        <begin position="30"/>
        <end position="42"/>
    </location>
</feature>
<comment type="caution">
    <text evidence="2">The sequence shown here is derived from an EMBL/GenBank/DDBJ whole genome shotgun (WGS) entry which is preliminary data.</text>
</comment>
<accession>A0ABT7PRJ3</accession>
<evidence type="ECO:0008006" key="4">
    <source>
        <dbReference type="Google" id="ProtNLM"/>
    </source>
</evidence>
<dbReference type="EMBL" id="JASZZN010000031">
    <property type="protein sequence ID" value="MDM4019122.1"/>
    <property type="molecule type" value="Genomic_DNA"/>
</dbReference>